<evidence type="ECO:0000259" key="4">
    <source>
        <dbReference type="Pfam" id="PF25000"/>
    </source>
</evidence>
<dbReference type="PRINTS" id="PR00364">
    <property type="entry name" value="DISEASERSIST"/>
</dbReference>
<dbReference type="InterPro" id="IPR027417">
    <property type="entry name" value="P-loop_NTPase"/>
</dbReference>
<dbReference type="InterPro" id="IPR010730">
    <property type="entry name" value="HET"/>
</dbReference>
<feature type="compositionally biased region" description="Basic and acidic residues" evidence="1">
    <location>
        <begin position="278"/>
        <end position="304"/>
    </location>
</feature>
<evidence type="ECO:0000259" key="3">
    <source>
        <dbReference type="Pfam" id="PF06985"/>
    </source>
</evidence>
<accession>A0A8G1RMF1</accession>
<feature type="domain" description="DUF7779" evidence="4">
    <location>
        <begin position="728"/>
        <end position="815"/>
    </location>
</feature>
<dbReference type="Gene3D" id="3.40.50.300">
    <property type="entry name" value="P-loop containing nucleotide triphosphate hydrolases"/>
    <property type="match status" value="1"/>
</dbReference>
<evidence type="ECO:0000313" key="5">
    <source>
        <dbReference type="EMBL" id="RAK74455.1"/>
    </source>
</evidence>
<feature type="domain" description="NB-ARC" evidence="2">
    <location>
        <begin position="508"/>
        <end position="646"/>
    </location>
</feature>
<sequence>MGRFRRHYSAEPDDHPKTIVVVVPGLDADSLAEQTCPHFMEWIQHCFAALKPSLEVWIYWHGIKVQSVQSWELVCEAGKELYHELVALCKDRVKSPDCNLITIGYRLGAFVLKKAIIEAHPRRHHDGESNLFDCLETLVMIGDPILKDANREQWPILVQKFLLLSSNQAPLQICSQQALCCLKAISDRFEEITLHSRLFHISSATVKAKSFFRLRTRTGARYEGCVCDASVTVRKWTTADVDENLSEDEGEQKRCVFHHQSRYRLKLDMIAANEWEPRPKIRDNDAGERDGKKEDMSSSTEDSHVCPVTPMQERLATENATTGATFEGLHVYPSSDSPKGIAHAVPHPSSCECDTHQPIESPPTKTLQSAILIGKSAHSSTVRPGEEVDIRRAAPATSYAQVSYSHSAGEKTGTMAPNHTDASPEPPNAAHNARDEDHSNSNGNNGVPGETPVVSTGRPLPSQIRLPNRAPNFCGRQDTLESLRAYFQDQAGTTPQMTMIPRQRAAILTGTPGIGKTAVAREYVHHHGRHFSSIMWVQASHRQSIAQSFHEIAYALELLESHKKHSHLQSHARLTSWLQENKSEWLLIFDDADDLEVLQAYIPRCDHGNILVTSRSPDLDILRRSSPVEFFVNPLSEEEGSELVHTITGLPREQVQDLGLVRLLGGNPLAVSMVGKALQNEAQFHSSRRNDLEGGVTDSLSNYPGLMRLRKQYRLHSTSTTLLTACLNIDQLSPEAKGLCSVISYLDPYDTPESTLLQAQRCSPIIRGFPITDESFHRARIESLKSGLCSSASSRSSIQMHRVVQSTLRQYLTSTQEQVHAFTTAVQLLLAQWPSKRKFKNVVFGYWPEFSRIHTQCHRLSEVASATLTSPEHYTPFIKLILLCAWYNSHVLKNAEEDLDLVALAHNLLATQHTEKGLPSATTREDDIQRPQRLVLIDDNTAGWKVIDTPGKPASYVALSYSWTDQNGDHQSIPVTLTRSTFQVCSNGGRVADLPLLYRDACEIATSLGIRYLWIDGLCVIQDDPVDREVELSKIAGIYRNASATITRQYIPAEPPIKLPGVSGCDQMLIEPYSVLCNRCASSSGKGTKFPGVAMVHPKVRDFLKGYTSGLMGLETETGPFKVEIIWLPGVVAEEQQSPGKEKTEDDNDMDDGGLDDSQASGSLSPGCELAGSKALQRGTELAEEQQNAAVGGSKPLAISLINPSTLPTEIMLEAEPVEPKYHQVDPRLQEGDDIRAPISDSVQVQQLITTATEVAENGLRVYAAQTMESSFRALAAIVRARDQVSAFCERSSKALTSYIVFSTYLARILIQQGCAQEAVDLLCDLAAKSDDIETRIESKVDVCSMSRFHFARGDAEFALSRHREAKYSYGLALAALEGEKIVRLGNQTVDEEANLVALAHLKLADVYMKEENFGLAHDALRETITHFEACESKDGQIQYARGLHRQSLVYGFQGNERLRKVKLAAAKQALQNVLEHDNDDLALSSVQGDVKADVFERSLHLGMR</sequence>
<proteinExistence type="predicted"/>
<protein>
    <recommendedName>
        <fullName evidence="7">NB-ARC domain-containing protein</fullName>
    </recommendedName>
</protein>
<dbReference type="InterPro" id="IPR011990">
    <property type="entry name" value="TPR-like_helical_dom_sf"/>
</dbReference>
<dbReference type="Pfam" id="PF00931">
    <property type="entry name" value="NB-ARC"/>
    <property type="match status" value="1"/>
</dbReference>
<dbReference type="Pfam" id="PF06985">
    <property type="entry name" value="HET"/>
    <property type="match status" value="1"/>
</dbReference>
<feature type="region of interest" description="Disordered" evidence="1">
    <location>
        <begin position="392"/>
        <end position="473"/>
    </location>
</feature>
<gene>
    <name evidence="5" type="ORF">BO72DRAFT_488209</name>
</gene>
<feature type="region of interest" description="Disordered" evidence="1">
    <location>
        <begin position="1134"/>
        <end position="1190"/>
    </location>
</feature>
<feature type="region of interest" description="Disordered" evidence="1">
    <location>
        <begin position="337"/>
        <end position="363"/>
    </location>
</feature>
<evidence type="ECO:0000259" key="2">
    <source>
        <dbReference type="Pfam" id="PF00931"/>
    </source>
</evidence>
<feature type="compositionally biased region" description="Acidic residues" evidence="1">
    <location>
        <begin position="1145"/>
        <end position="1155"/>
    </location>
</feature>
<reference evidence="5 6" key="1">
    <citation type="submission" date="2018-02" db="EMBL/GenBank/DDBJ databases">
        <title>The genomes of Aspergillus section Nigri reveals drivers in fungal speciation.</title>
        <authorList>
            <consortium name="DOE Joint Genome Institute"/>
            <person name="Vesth T.C."/>
            <person name="Nybo J."/>
            <person name="Theobald S."/>
            <person name="Brandl J."/>
            <person name="Frisvad J.C."/>
            <person name="Nielsen K.F."/>
            <person name="Lyhne E.K."/>
            <person name="Kogle M.E."/>
            <person name="Kuo A."/>
            <person name="Riley R."/>
            <person name="Clum A."/>
            <person name="Nolan M."/>
            <person name="Lipzen A."/>
            <person name="Salamov A."/>
            <person name="Henrissat B."/>
            <person name="Wiebenga A."/>
            <person name="De vries R.P."/>
            <person name="Grigoriev I.V."/>
            <person name="Mortensen U.H."/>
            <person name="Andersen M.R."/>
            <person name="Baker S.E."/>
        </authorList>
    </citation>
    <scope>NUCLEOTIDE SEQUENCE [LARGE SCALE GENOMIC DNA]</scope>
    <source>
        <strain evidence="5 6">CBS 313.89</strain>
    </source>
</reference>
<feature type="region of interest" description="Disordered" evidence="1">
    <location>
        <begin position="278"/>
        <end position="311"/>
    </location>
</feature>
<dbReference type="GeneID" id="63865363"/>
<dbReference type="SUPFAM" id="SSF52540">
    <property type="entry name" value="P-loop containing nucleoside triphosphate hydrolases"/>
    <property type="match status" value="1"/>
</dbReference>
<evidence type="ECO:0008006" key="7">
    <source>
        <dbReference type="Google" id="ProtNLM"/>
    </source>
</evidence>
<keyword evidence="6" id="KW-1185">Reference proteome</keyword>
<dbReference type="PANTHER" id="PTHR35205:SF1">
    <property type="entry name" value="ZU5 DOMAIN-CONTAINING PROTEIN"/>
    <property type="match status" value="1"/>
</dbReference>
<feature type="domain" description="Heterokaryon incompatibility" evidence="3">
    <location>
        <begin position="956"/>
        <end position="1047"/>
    </location>
</feature>
<dbReference type="Proteomes" id="UP000249789">
    <property type="component" value="Unassembled WGS sequence"/>
</dbReference>
<dbReference type="GO" id="GO:0043531">
    <property type="term" value="F:ADP binding"/>
    <property type="evidence" value="ECO:0007669"/>
    <property type="project" value="InterPro"/>
</dbReference>
<dbReference type="SUPFAM" id="SSF48452">
    <property type="entry name" value="TPR-like"/>
    <property type="match status" value="1"/>
</dbReference>
<dbReference type="RefSeq" id="XP_040798465.1">
    <property type="nucleotide sequence ID" value="XM_040948030.1"/>
</dbReference>
<dbReference type="Pfam" id="PF25000">
    <property type="entry name" value="DUF7779"/>
    <property type="match status" value="1"/>
</dbReference>
<dbReference type="InterPro" id="IPR056681">
    <property type="entry name" value="DUF7779"/>
</dbReference>
<dbReference type="InterPro" id="IPR002182">
    <property type="entry name" value="NB-ARC"/>
</dbReference>
<name>A0A8G1RMF1_9EURO</name>
<organism evidence="5 6">
    <name type="scientific">Aspergillus fijiensis CBS 313.89</name>
    <dbReference type="NCBI Taxonomy" id="1448319"/>
    <lineage>
        <taxon>Eukaryota</taxon>
        <taxon>Fungi</taxon>
        <taxon>Dikarya</taxon>
        <taxon>Ascomycota</taxon>
        <taxon>Pezizomycotina</taxon>
        <taxon>Eurotiomycetes</taxon>
        <taxon>Eurotiomycetidae</taxon>
        <taxon>Eurotiales</taxon>
        <taxon>Aspergillaceae</taxon>
        <taxon>Aspergillus</taxon>
    </lineage>
</organism>
<dbReference type="PANTHER" id="PTHR35205">
    <property type="entry name" value="NB-ARC AND TPR DOMAIN PROTEIN"/>
    <property type="match status" value="1"/>
</dbReference>
<dbReference type="EMBL" id="KZ824668">
    <property type="protein sequence ID" value="RAK74455.1"/>
    <property type="molecule type" value="Genomic_DNA"/>
</dbReference>
<dbReference type="Gene3D" id="1.25.40.10">
    <property type="entry name" value="Tetratricopeptide repeat domain"/>
    <property type="match status" value="1"/>
</dbReference>
<evidence type="ECO:0000313" key="6">
    <source>
        <dbReference type="Proteomes" id="UP000249789"/>
    </source>
</evidence>
<dbReference type="OrthoDB" id="5362512at2759"/>
<evidence type="ECO:0000256" key="1">
    <source>
        <dbReference type="SAM" id="MobiDB-lite"/>
    </source>
</evidence>
<dbReference type="VEuPathDB" id="FungiDB:BO72DRAFT_488209"/>